<dbReference type="InterPro" id="IPR050700">
    <property type="entry name" value="YIM1/Zinc_Alcohol_DH_Fams"/>
</dbReference>
<dbReference type="InterPro" id="IPR011032">
    <property type="entry name" value="GroES-like_sf"/>
</dbReference>
<keyword evidence="3" id="KW-1185">Reference proteome</keyword>
<evidence type="ECO:0000313" key="3">
    <source>
        <dbReference type="Proteomes" id="UP000190037"/>
    </source>
</evidence>
<accession>A0A1T3NZ33</accession>
<dbReference type="PANTHER" id="PTHR11695">
    <property type="entry name" value="ALCOHOL DEHYDROGENASE RELATED"/>
    <property type="match status" value="1"/>
</dbReference>
<evidence type="ECO:0000259" key="1">
    <source>
        <dbReference type="SMART" id="SM00829"/>
    </source>
</evidence>
<evidence type="ECO:0000313" key="2">
    <source>
        <dbReference type="EMBL" id="OPC82103.1"/>
    </source>
</evidence>
<dbReference type="SMART" id="SM00829">
    <property type="entry name" value="PKS_ER"/>
    <property type="match status" value="1"/>
</dbReference>
<comment type="caution">
    <text evidence="2">The sequence shown here is derived from an EMBL/GenBank/DDBJ whole genome shotgun (WGS) entry which is preliminary data.</text>
</comment>
<proteinExistence type="predicted"/>
<dbReference type="InterPro" id="IPR020843">
    <property type="entry name" value="ER"/>
</dbReference>
<dbReference type="RefSeq" id="WP_078976373.1">
    <property type="nucleotide sequence ID" value="NZ_MWQN01000001.1"/>
</dbReference>
<dbReference type="PANTHER" id="PTHR11695:SF294">
    <property type="entry name" value="RETICULON-4-INTERACTING PROTEIN 1, MITOCHONDRIAL"/>
    <property type="match status" value="1"/>
</dbReference>
<dbReference type="Pfam" id="PF08240">
    <property type="entry name" value="ADH_N"/>
    <property type="match status" value="1"/>
</dbReference>
<dbReference type="SUPFAM" id="SSF51735">
    <property type="entry name" value="NAD(P)-binding Rossmann-fold domains"/>
    <property type="match status" value="1"/>
</dbReference>
<dbReference type="AlphaFoldDB" id="A0A1T3NZ33"/>
<dbReference type="SUPFAM" id="SSF50129">
    <property type="entry name" value="GroES-like"/>
    <property type="match status" value="1"/>
</dbReference>
<dbReference type="Pfam" id="PF13602">
    <property type="entry name" value="ADH_zinc_N_2"/>
    <property type="match status" value="1"/>
</dbReference>
<dbReference type="EMBL" id="MWQN01000001">
    <property type="protein sequence ID" value="OPC82103.1"/>
    <property type="molecule type" value="Genomic_DNA"/>
</dbReference>
<dbReference type="GO" id="GO:0016491">
    <property type="term" value="F:oxidoreductase activity"/>
    <property type="evidence" value="ECO:0007669"/>
    <property type="project" value="InterPro"/>
</dbReference>
<dbReference type="Gene3D" id="3.90.180.10">
    <property type="entry name" value="Medium-chain alcohol dehydrogenases, catalytic domain"/>
    <property type="match status" value="1"/>
</dbReference>
<sequence>MTTNTIDTTAKMRKAHQDTLGGPEVLRVIETGIPAPGPGEVLVEVRAAGVNPIDTKIRAGGMWLVPPFTLGWDVSGVVAAVGADVSRLAVGDEVYGIPDFPHLAGGYAEFVVASERSFAPKPSTLDHEHAAALPLSGSIAWQALVEVAQVGPGRRVLIHAAAGGVGHLAVQIAKSRGAYVIGTASAAKHALLSELGADEVVDYTTVDFATAVRDVDVVLDLIGGEYEDRSLATLRPGGILLNITNPPAADATAAKAEAAGVRGVTVDLDPNPTRLTRLAELADAGELRPIVAETFPLDEVVKAHETAEAGRTTGKIVLIP</sequence>
<dbReference type="STRING" id="159449.B4N89_15165"/>
<dbReference type="Proteomes" id="UP000190037">
    <property type="component" value="Unassembled WGS sequence"/>
</dbReference>
<feature type="domain" description="Enoyl reductase (ER)" evidence="1">
    <location>
        <begin position="21"/>
        <end position="318"/>
    </location>
</feature>
<dbReference type="CDD" id="cd05289">
    <property type="entry name" value="MDR_like_2"/>
    <property type="match status" value="1"/>
</dbReference>
<dbReference type="InterPro" id="IPR036291">
    <property type="entry name" value="NAD(P)-bd_dom_sf"/>
</dbReference>
<dbReference type="InterPro" id="IPR013154">
    <property type="entry name" value="ADH-like_N"/>
</dbReference>
<protein>
    <submittedName>
        <fullName evidence="2">NADPH:quinone reductase</fullName>
    </submittedName>
</protein>
<organism evidence="2 3">
    <name type="scientific">Embleya scabrispora</name>
    <dbReference type="NCBI Taxonomy" id="159449"/>
    <lineage>
        <taxon>Bacteria</taxon>
        <taxon>Bacillati</taxon>
        <taxon>Actinomycetota</taxon>
        <taxon>Actinomycetes</taxon>
        <taxon>Kitasatosporales</taxon>
        <taxon>Streptomycetaceae</taxon>
        <taxon>Embleya</taxon>
    </lineage>
</organism>
<dbReference type="Gene3D" id="3.40.50.720">
    <property type="entry name" value="NAD(P)-binding Rossmann-like Domain"/>
    <property type="match status" value="1"/>
</dbReference>
<name>A0A1T3NZ33_9ACTN</name>
<gene>
    <name evidence="2" type="ORF">B4N89_15165</name>
</gene>
<reference evidence="2 3" key="1">
    <citation type="submission" date="2017-03" db="EMBL/GenBank/DDBJ databases">
        <title>Draft genome sequence of Streptomyces scabrisporus NF3, endophyte isolated from Amphipterygium adstringens.</title>
        <authorList>
            <person name="Vazquez M."/>
            <person name="Ceapa C.D."/>
            <person name="Rodriguez Luna D."/>
            <person name="Sanchez Esquivel S."/>
        </authorList>
    </citation>
    <scope>NUCLEOTIDE SEQUENCE [LARGE SCALE GENOMIC DNA]</scope>
    <source>
        <strain evidence="2 3">NF3</strain>
    </source>
</reference>